<feature type="domain" description="AMP-dependent synthetase/ligase" evidence="3">
    <location>
        <begin position="60"/>
        <end position="440"/>
    </location>
</feature>
<organism evidence="6 7">
    <name type="scientific">Aromatoleum toluvorans</name>
    <dbReference type="NCBI Taxonomy" id="92002"/>
    <lineage>
        <taxon>Bacteria</taxon>
        <taxon>Pseudomonadati</taxon>
        <taxon>Pseudomonadota</taxon>
        <taxon>Betaproteobacteria</taxon>
        <taxon>Rhodocyclales</taxon>
        <taxon>Rhodocyclaceae</taxon>
        <taxon>Aromatoleum</taxon>
    </lineage>
</organism>
<accession>A0ABX1Q0R4</accession>
<name>A0ABX1Q0R4_9RHOO</name>
<dbReference type="InterPro" id="IPR032387">
    <property type="entry name" value="ACAS_N"/>
</dbReference>
<feature type="transmembrane region" description="Helical" evidence="2">
    <location>
        <begin position="112"/>
        <end position="134"/>
    </location>
</feature>
<keyword evidence="2" id="KW-0812">Transmembrane</keyword>
<dbReference type="InterPro" id="IPR045851">
    <property type="entry name" value="AMP-bd_C_sf"/>
</dbReference>
<dbReference type="Gene3D" id="3.30.300.30">
    <property type="match status" value="1"/>
</dbReference>
<reference evidence="6 7" key="1">
    <citation type="submission" date="2019-12" db="EMBL/GenBank/DDBJ databases">
        <title>Comparative genomics gives insights into the taxonomy of the Azoarcus-Aromatoleum group and reveals separate origins of nif in the plant-associated Azoarcus and non-plant-associated Aromatoleum sub-groups.</title>
        <authorList>
            <person name="Lafos M."/>
            <person name="Maluk M."/>
            <person name="Batista M."/>
            <person name="Junghare M."/>
            <person name="Carmona M."/>
            <person name="Faoro H."/>
            <person name="Cruz L.M."/>
            <person name="Battistoni F."/>
            <person name="De Souza E."/>
            <person name="Pedrosa F."/>
            <person name="Chen W.-M."/>
            <person name="Poole P.S."/>
            <person name="Dixon R.A."/>
            <person name="James E.K."/>
        </authorList>
    </citation>
    <scope>NUCLEOTIDE SEQUENCE [LARGE SCALE GENOMIC DNA]</scope>
    <source>
        <strain evidence="6 7">Td21</strain>
    </source>
</reference>
<dbReference type="Pfam" id="PF13193">
    <property type="entry name" value="AMP-binding_C"/>
    <property type="match status" value="1"/>
</dbReference>
<dbReference type="RefSeq" id="WP_169257081.1">
    <property type="nucleotide sequence ID" value="NZ_WTVN01000027.1"/>
</dbReference>
<evidence type="ECO:0000259" key="5">
    <source>
        <dbReference type="Pfam" id="PF16177"/>
    </source>
</evidence>
<dbReference type="InterPro" id="IPR042099">
    <property type="entry name" value="ANL_N_sf"/>
</dbReference>
<dbReference type="InterPro" id="IPR000873">
    <property type="entry name" value="AMP-dep_synth/lig_dom"/>
</dbReference>
<evidence type="ECO:0000259" key="4">
    <source>
        <dbReference type="Pfam" id="PF13193"/>
    </source>
</evidence>
<dbReference type="Proteomes" id="UP000623795">
    <property type="component" value="Unassembled WGS sequence"/>
</dbReference>
<sequence length="630" mass="69777">MTMYKEFHRRSIDKRDEFWAEQAGLIDWNKPAEQICDFSNPPFVKWFKGGETNLCFNAVDRHAAQRPNDRALVYISTETDEEKVYTFAELQREVERMAAIYQDLGVRKGDRVLIYMPMIAEAAFAMLACARIGAIHSVVFGGFAAGSLATRIDDAKPVLMVSSDAGMRNGKPVPYKHLVDEACKLAEFPPQKVLIVDRGLDKGFPKVAGRDIDYAELRARHMDAKVPVTWLESSEPSYILYTSGTTGKPKGVQRDTGGYAVALAASMKHIFTGDAGETMFSTSDIGWVVGHSYIIYGPLLAGMATVMYEGTPLRPDAGIWWQIVEKYKVTVMFSAPTAVRVLKKQDPAFLKKYDLSSLKHLFLAGEPLDETTHKWIMDELGIPVIDNYWQTETGWPMLSAIRGIEKTPIKYGSPSFPVYGYDLRIFREDGTECGPDEKGIVGVVPPLPPGCLSTVWGQDDRFVSTYFTLFKDPVIFSSSDWGIKDADGYHTILGRMDDVINVAGHRLGTREIEEAIQAHAAIAEVAVVGVADQLKGQMPMAFAVVKDASRVDSAEKRIELEKEVMKTVDNLLGAIARPARVHFISGLPKTRSGKMLRRSIQALAEGRDAGDLTTIDDPSTLEQIRSALAS</sequence>
<protein>
    <submittedName>
        <fullName evidence="6">Propionate--CoA ligase</fullName>
        <ecNumber evidence="6">6.2.1.17</ecNumber>
    </submittedName>
</protein>
<dbReference type="InterPro" id="IPR020845">
    <property type="entry name" value="AMP-binding_CS"/>
</dbReference>
<dbReference type="GO" id="GO:0050218">
    <property type="term" value="F:propionate-CoA ligase activity"/>
    <property type="evidence" value="ECO:0007669"/>
    <property type="project" value="UniProtKB-EC"/>
</dbReference>
<evidence type="ECO:0000259" key="3">
    <source>
        <dbReference type="Pfam" id="PF00501"/>
    </source>
</evidence>
<dbReference type="NCBIfam" id="TIGR02316">
    <property type="entry name" value="propion_prpE"/>
    <property type="match status" value="1"/>
</dbReference>
<dbReference type="EC" id="6.2.1.17" evidence="6"/>
<evidence type="ECO:0000313" key="7">
    <source>
        <dbReference type="Proteomes" id="UP000623795"/>
    </source>
</evidence>
<dbReference type="NCBIfam" id="NF001208">
    <property type="entry name" value="PRK00174.1"/>
    <property type="match status" value="1"/>
</dbReference>
<gene>
    <name evidence="6" type="ORF">GPA22_16090</name>
</gene>
<proteinExistence type="inferred from homology"/>
<dbReference type="NCBIfam" id="NF007815">
    <property type="entry name" value="PRK10524.1"/>
    <property type="match status" value="1"/>
</dbReference>
<comment type="similarity">
    <text evidence="1">Belongs to the ATP-dependent AMP-binding enzyme family.</text>
</comment>
<keyword evidence="7" id="KW-1185">Reference proteome</keyword>
<evidence type="ECO:0000256" key="1">
    <source>
        <dbReference type="ARBA" id="ARBA00006432"/>
    </source>
</evidence>
<dbReference type="Gene3D" id="3.40.50.12780">
    <property type="entry name" value="N-terminal domain of ligase-like"/>
    <property type="match status" value="1"/>
</dbReference>
<evidence type="ECO:0000313" key="6">
    <source>
        <dbReference type="EMBL" id="NMG45238.1"/>
    </source>
</evidence>
<feature type="domain" description="Acetyl-coenzyme A synthetase N-terminal" evidence="5">
    <location>
        <begin position="4"/>
        <end position="58"/>
    </location>
</feature>
<dbReference type="SUPFAM" id="SSF56801">
    <property type="entry name" value="Acetyl-CoA synthetase-like"/>
    <property type="match status" value="1"/>
</dbReference>
<comment type="caution">
    <text evidence="6">The sequence shown here is derived from an EMBL/GenBank/DDBJ whole genome shotgun (WGS) entry which is preliminary data.</text>
</comment>
<keyword evidence="2" id="KW-1133">Transmembrane helix</keyword>
<dbReference type="PROSITE" id="PS00455">
    <property type="entry name" value="AMP_BINDING"/>
    <property type="match status" value="1"/>
</dbReference>
<keyword evidence="2" id="KW-0472">Membrane</keyword>
<feature type="domain" description="AMP-binding enzyme C-terminal" evidence="4">
    <location>
        <begin position="511"/>
        <end position="594"/>
    </location>
</feature>
<dbReference type="EMBL" id="WTVN01000027">
    <property type="protein sequence ID" value="NMG45238.1"/>
    <property type="molecule type" value="Genomic_DNA"/>
</dbReference>
<dbReference type="PANTHER" id="PTHR43347">
    <property type="entry name" value="ACYL-COA SYNTHETASE"/>
    <property type="match status" value="1"/>
</dbReference>
<dbReference type="Pfam" id="PF00501">
    <property type="entry name" value="AMP-binding"/>
    <property type="match status" value="1"/>
</dbReference>
<evidence type="ECO:0000256" key="2">
    <source>
        <dbReference type="SAM" id="Phobius"/>
    </source>
</evidence>
<dbReference type="PANTHER" id="PTHR43347:SF3">
    <property type="entry name" value="ACYL-COA SYNTHETASE SHORT-CHAIN FAMILY MEMBER 3, MITOCHONDRIAL"/>
    <property type="match status" value="1"/>
</dbReference>
<dbReference type="InterPro" id="IPR025110">
    <property type="entry name" value="AMP-bd_C"/>
</dbReference>
<keyword evidence="6" id="KW-0436">Ligase</keyword>
<dbReference type="Pfam" id="PF16177">
    <property type="entry name" value="ACAS_N"/>
    <property type="match status" value="1"/>
</dbReference>
<dbReference type="InterPro" id="IPR012694">
    <property type="entry name" value="Propion_PrpE"/>
</dbReference>